<keyword evidence="3" id="KW-1185">Reference proteome</keyword>
<dbReference type="EMBL" id="VSRR010093668">
    <property type="protein sequence ID" value="MPC93119.1"/>
    <property type="molecule type" value="Genomic_DNA"/>
</dbReference>
<sequence>MRCRCVWNEETEAGMSSLWNLKEPGRKEGTSFSLPIRPSTPNHSSPLTSPCHQPPRPHRILHVWIILYILPFRCSGHARNEAVSW</sequence>
<dbReference type="Proteomes" id="UP000324222">
    <property type="component" value="Unassembled WGS sequence"/>
</dbReference>
<accession>A0A5B7JDX2</accession>
<evidence type="ECO:0000256" key="1">
    <source>
        <dbReference type="SAM" id="MobiDB-lite"/>
    </source>
</evidence>
<comment type="caution">
    <text evidence="2">The sequence shown here is derived from an EMBL/GenBank/DDBJ whole genome shotgun (WGS) entry which is preliminary data.</text>
</comment>
<gene>
    <name evidence="2" type="ORF">E2C01_088241</name>
</gene>
<organism evidence="2 3">
    <name type="scientific">Portunus trituberculatus</name>
    <name type="common">Swimming crab</name>
    <name type="synonym">Neptunus trituberculatus</name>
    <dbReference type="NCBI Taxonomy" id="210409"/>
    <lineage>
        <taxon>Eukaryota</taxon>
        <taxon>Metazoa</taxon>
        <taxon>Ecdysozoa</taxon>
        <taxon>Arthropoda</taxon>
        <taxon>Crustacea</taxon>
        <taxon>Multicrustacea</taxon>
        <taxon>Malacostraca</taxon>
        <taxon>Eumalacostraca</taxon>
        <taxon>Eucarida</taxon>
        <taxon>Decapoda</taxon>
        <taxon>Pleocyemata</taxon>
        <taxon>Brachyura</taxon>
        <taxon>Eubrachyura</taxon>
        <taxon>Portunoidea</taxon>
        <taxon>Portunidae</taxon>
        <taxon>Portuninae</taxon>
        <taxon>Portunus</taxon>
    </lineage>
</organism>
<feature type="compositionally biased region" description="Polar residues" evidence="1">
    <location>
        <begin position="39"/>
        <end position="51"/>
    </location>
</feature>
<dbReference type="AlphaFoldDB" id="A0A5B7JDX2"/>
<feature type="region of interest" description="Disordered" evidence="1">
    <location>
        <begin position="21"/>
        <end position="54"/>
    </location>
</feature>
<proteinExistence type="predicted"/>
<evidence type="ECO:0000313" key="3">
    <source>
        <dbReference type="Proteomes" id="UP000324222"/>
    </source>
</evidence>
<evidence type="ECO:0000313" key="2">
    <source>
        <dbReference type="EMBL" id="MPC93119.1"/>
    </source>
</evidence>
<name>A0A5B7JDX2_PORTR</name>
<protein>
    <submittedName>
        <fullName evidence="2">Uncharacterized protein</fullName>
    </submittedName>
</protein>
<reference evidence="2 3" key="1">
    <citation type="submission" date="2019-05" db="EMBL/GenBank/DDBJ databases">
        <title>Another draft genome of Portunus trituberculatus and its Hox gene families provides insights of decapod evolution.</title>
        <authorList>
            <person name="Jeong J.-H."/>
            <person name="Song I."/>
            <person name="Kim S."/>
            <person name="Choi T."/>
            <person name="Kim D."/>
            <person name="Ryu S."/>
            <person name="Kim W."/>
        </authorList>
    </citation>
    <scope>NUCLEOTIDE SEQUENCE [LARGE SCALE GENOMIC DNA]</scope>
    <source>
        <tissue evidence="2">Muscle</tissue>
    </source>
</reference>